<sequence length="136" mass="15321">MHRWWAGARCRCRERVTAVTDTSDRIARTHNVLGSGDPVYVPQQAQWREEARCRGADTAVFFPSGELSAADRARHERAAKQICGDCPVTRHCADYAATGPEPYGIWGGMTPTERKRRHRKAHGFRRIGPSGHRRSP</sequence>
<keyword evidence="15" id="KW-1185">Reference proteome</keyword>
<reference evidence="14 15" key="1">
    <citation type="submission" date="2024-01" db="EMBL/GenBank/DDBJ databases">
        <title>Draft genome sequence of Gordonia sp. PKS22-38.</title>
        <authorList>
            <person name="Suphannarot A."/>
            <person name="Mingma R."/>
        </authorList>
    </citation>
    <scope>NUCLEOTIDE SEQUENCE [LARGE SCALE GENOMIC DNA]</scope>
    <source>
        <strain evidence="14 15">PKS22-38</strain>
    </source>
</reference>
<keyword evidence="10 11" id="KW-0804">Transcription</keyword>
<comment type="PTM">
    <text evidence="11">Upon Fe-S cluster removal intramolecular disulfide bonds are formed.</text>
</comment>
<evidence type="ECO:0000256" key="7">
    <source>
        <dbReference type="ARBA" id="ARBA00023015"/>
    </source>
</evidence>
<comment type="caution">
    <text evidence="14">The sequence shown here is derived from an EMBL/GenBank/DDBJ whole genome shotgun (WGS) entry which is preliminary data.</text>
</comment>
<proteinExistence type="inferred from homology"/>
<evidence type="ECO:0000256" key="9">
    <source>
        <dbReference type="ARBA" id="ARBA00023157"/>
    </source>
</evidence>
<evidence type="ECO:0000256" key="8">
    <source>
        <dbReference type="ARBA" id="ARBA00023125"/>
    </source>
</evidence>
<dbReference type="EMBL" id="JAZDUE010000008">
    <property type="protein sequence ID" value="MEE4023684.1"/>
    <property type="molecule type" value="Genomic_DNA"/>
</dbReference>
<evidence type="ECO:0000256" key="11">
    <source>
        <dbReference type="HAMAP-Rule" id="MF_01479"/>
    </source>
</evidence>
<evidence type="ECO:0000256" key="12">
    <source>
        <dbReference type="SAM" id="MobiDB-lite"/>
    </source>
</evidence>
<dbReference type="InterPro" id="IPR003482">
    <property type="entry name" value="Whib"/>
</dbReference>
<keyword evidence="6 11" id="KW-0411">Iron-sulfur</keyword>
<feature type="binding site" evidence="11">
    <location>
        <position position="92"/>
    </location>
    <ligand>
        <name>[4Fe-4S] cluster</name>
        <dbReference type="ChEBI" id="CHEBI:49883"/>
    </ligand>
</feature>
<feature type="domain" description="4Fe-4S Wbl-type" evidence="13">
    <location>
        <begin position="52"/>
        <end position="116"/>
    </location>
</feature>
<keyword evidence="7 11" id="KW-0805">Transcription regulation</keyword>
<feature type="compositionally biased region" description="Basic residues" evidence="12">
    <location>
        <begin position="114"/>
        <end position="136"/>
    </location>
</feature>
<keyword evidence="3 11" id="KW-0004">4Fe-4S</keyword>
<evidence type="ECO:0000313" key="14">
    <source>
        <dbReference type="EMBL" id="MEE4023684.1"/>
    </source>
</evidence>
<dbReference type="PANTHER" id="PTHR38839">
    <property type="entry name" value="TRANSCRIPTIONAL REGULATOR WHID-RELATED"/>
    <property type="match status" value="1"/>
</dbReference>
<dbReference type="RefSeq" id="WP_330505079.1">
    <property type="nucleotide sequence ID" value="NZ_JAZDUE010000008.1"/>
</dbReference>
<evidence type="ECO:0000256" key="5">
    <source>
        <dbReference type="ARBA" id="ARBA00023004"/>
    </source>
</evidence>
<feature type="binding site" evidence="11">
    <location>
        <position position="83"/>
    </location>
    <ligand>
        <name>[4Fe-4S] cluster</name>
        <dbReference type="ChEBI" id="CHEBI:49883"/>
    </ligand>
</feature>
<evidence type="ECO:0000313" key="15">
    <source>
        <dbReference type="Proteomes" id="UP001335729"/>
    </source>
</evidence>
<dbReference type="Proteomes" id="UP001335729">
    <property type="component" value="Unassembled WGS sequence"/>
</dbReference>
<evidence type="ECO:0000256" key="1">
    <source>
        <dbReference type="ARBA" id="ARBA00004496"/>
    </source>
</evidence>
<keyword evidence="8 11" id="KW-0238">DNA-binding</keyword>
<dbReference type="HAMAP" id="MF_01479">
    <property type="entry name" value="WhiB"/>
    <property type="match status" value="1"/>
</dbReference>
<keyword evidence="4 11" id="KW-0479">Metal-binding</keyword>
<feature type="binding site" evidence="11">
    <location>
        <position position="53"/>
    </location>
    <ligand>
        <name>[4Fe-4S] cluster</name>
        <dbReference type="ChEBI" id="CHEBI:49883"/>
    </ligand>
</feature>
<comment type="similarity">
    <text evidence="2 11">Belongs to the WhiB family.</text>
</comment>
<evidence type="ECO:0000256" key="10">
    <source>
        <dbReference type="ARBA" id="ARBA00023163"/>
    </source>
</evidence>
<feature type="region of interest" description="Disordered" evidence="12">
    <location>
        <begin position="112"/>
        <end position="136"/>
    </location>
</feature>
<keyword evidence="9 11" id="KW-1015">Disulfide bond</keyword>
<feature type="binding site" evidence="11">
    <location>
        <position position="86"/>
    </location>
    <ligand>
        <name>[4Fe-4S] cluster</name>
        <dbReference type="ChEBI" id="CHEBI:49883"/>
    </ligand>
</feature>
<evidence type="ECO:0000256" key="6">
    <source>
        <dbReference type="ARBA" id="ARBA00023014"/>
    </source>
</evidence>
<protein>
    <recommendedName>
        <fullName evidence="11">Transcriptional regulator WhiB</fullName>
    </recommendedName>
</protein>
<evidence type="ECO:0000256" key="4">
    <source>
        <dbReference type="ARBA" id="ARBA00022723"/>
    </source>
</evidence>
<evidence type="ECO:0000256" key="3">
    <source>
        <dbReference type="ARBA" id="ARBA00022485"/>
    </source>
</evidence>
<dbReference type="Pfam" id="PF02467">
    <property type="entry name" value="Whib"/>
    <property type="match status" value="1"/>
</dbReference>
<comment type="PTM">
    <text evidence="11">The Fe-S cluster can be nitrosylated by nitric oxide (NO).</text>
</comment>
<name>A0ABU7MTM4_9ACTN</name>
<evidence type="ECO:0000259" key="13">
    <source>
        <dbReference type="PROSITE" id="PS51674"/>
    </source>
</evidence>
<comment type="cofactor">
    <cofactor evidence="11">
        <name>[4Fe-4S] cluster</name>
        <dbReference type="ChEBI" id="CHEBI:49883"/>
    </cofactor>
    <text evidence="11">Binds 1 [4Fe-4S] cluster per subunit. Following nitrosylation of the [4Fe-4S] cluster binds 1 [4Fe-8(NO)] cluster per subunit.</text>
</comment>
<gene>
    <name evidence="11" type="primary">whiB</name>
    <name evidence="14" type="ORF">V1Y59_11395</name>
</gene>
<organism evidence="14 15">
    <name type="scientific">Gordonia prachuapensis</name>
    <dbReference type="NCBI Taxonomy" id="3115651"/>
    <lineage>
        <taxon>Bacteria</taxon>
        <taxon>Bacillati</taxon>
        <taxon>Actinomycetota</taxon>
        <taxon>Actinomycetes</taxon>
        <taxon>Mycobacteriales</taxon>
        <taxon>Gordoniaceae</taxon>
        <taxon>Gordonia</taxon>
    </lineage>
</organism>
<keyword evidence="5 11" id="KW-0408">Iron</keyword>
<comment type="function">
    <text evidence="11">Acts as a transcriptional regulator. Probably redox-responsive. The apo- but not holo-form probably binds DNA.</text>
</comment>
<dbReference type="PROSITE" id="PS51674">
    <property type="entry name" value="4FE4S_WBL"/>
    <property type="match status" value="1"/>
</dbReference>
<accession>A0ABU7MTM4</accession>
<keyword evidence="11" id="KW-0963">Cytoplasm</keyword>
<dbReference type="InterPro" id="IPR034768">
    <property type="entry name" value="4FE4S_WBL"/>
</dbReference>
<evidence type="ECO:0000256" key="2">
    <source>
        <dbReference type="ARBA" id="ARBA00006597"/>
    </source>
</evidence>
<comment type="subcellular location">
    <subcellularLocation>
        <location evidence="1 11">Cytoplasm</location>
    </subcellularLocation>
</comment>